<dbReference type="RefSeq" id="WP_289964198.1">
    <property type="nucleotide sequence ID" value="NZ_JAUEOZ010000003.1"/>
</dbReference>
<keyword evidence="1" id="KW-0812">Transmembrane</keyword>
<dbReference type="Proteomes" id="UP001169719">
    <property type="component" value="Unassembled WGS sequence"/>
</dbReference>
<protein>
    <submittedName>
        <fullName evidence="2">Uncharacterized protein</fullName>
    </submittedName>
</protein>
<evidence type="ECO:0000313" key="3">
    <source>
        <dbReference type="Proteomes" id="UP001169719"/>
    </source>
</evidence>
<feature type="transmembrane region" description="Helical" evidence="1">
    <location>
        <begin position="12"/>
        <end position="33"/>
    </location>
</feature>
<evidence type="ECO:0000313" key="2">
    <source>
        <dbReference type="EMBL" id="MDN2483998.1"/>
    </source>
</evidence>
<keyword evidence="1" id="KW-1133">Transmembrane helix</keyword>
<organism evidence="2 3">
    <name type="scientific">Vibrio agarivorans</name>
    <dbReference type="NCBI Taxonomy" id="153622"/>
    <lineage>
        <taxon>Bacteria</taxon>
        <taxon>Pseudomonadati</taxon>
        <taxon>Pseudomonadota</taxon>
        <taxon>Gammaproteobacteria</taxon>
        <taxon>Vibrionales</taxon>
        <taxon>Vibrionaceae</taxon>
        <taxon>Vibrio</taxon>
    </lineage>
</organism>
<evidence type="ECO:0000256" key="1">
    <source>
        <dbReference type="SAM" id="Phobius"/>
    </source>
</evidence>
<accession>A0ABT7Y7H7</accession>
<gene>
    <name evidence="2" type="ORF">QWJ08_21820</name>
</gene>
<keyword evidence="3" id="KW-1185">Reference proteome</keyword>
<comment type="caution">
    <text evidence="2">The sequence shown here is derived from an EMBL/GenBank/DDBJ whole genome shotgun (WGS) entry which is preliminary data.</text>
</comment>
<keyword evidence="1" id="KW-0472">Membrane</keyword>
<name>A0ABT7Y7H7_9VIBR</name>
<dbReference type="EMBL" id="JAUEOZ010000003">
    <property type="protein sequence ID" value="MDN2483998.1"/>
    <property type="molecule type" value="Genomic_DNA"/>
</dbReference>
<sequence>MKLKLTWKQLQTAVLMASVGLGALYFMGSSISVPDSVANRMSSVLHGLDLETLLETEAELARRLEHGADYSDWLWLKSEVGEPCNYHSTQSTLLIEAVWMGAFSMFPPYAYTLIEADSISFAMNCDIAKHTNFGK</sequence>
<reference evidence="2" key="1">
    <citation type="submission" date="2024-05" db="EMBL/GenBank/DDBJ databases">
        <title>Genome Sequences of Four Agar- Degrading Marine Bacteria.</title>
        <authorList>
            <person name="Phillips E.K."/>
            <person name="Shaffer J.C."/>
            <person name="Henson M.W."/>
            <person name="Temperton B."/>
            <person name="Thrash C.J."/>
            <person name="Martin M.O."/>
        </authorList>
    </citation>
    <scope>NUCLEOTIDE SEQUENCE</scope>
    <source>
        <strain evidence="2">EKP203</strain>
    </source>
</reference>
<proteinExistence type="predicted"/>